<evidence type="ECO:0000313" key="4">
    <source>
        <dbReference type="EMBL" id="CAJ62389.1"/>
    </source>
</evidence>
<evidence type="ECO:0000256" key="2">
    <source>
        <dbReference type="ARBA" id="ARBA00022840"/>
    </source>
</evidence>
<dbReference type="KEGG" id="fal:FRAAL3746"/>
<dbReference type="RefSeq" id="WP_011604885.1">
    <property type="nucleotide sequence ID" value="NC_008278.1"/>
</dbReference>
<dbReference type="GO" id="GO:0016887">
    <property type="term" value="F:ATP hydrolysis activity"/>
    <property type="evidence" value="ECO:0007669"/>
    <property type="project" value="InterPro"/>
</dbReference>
<keyword evidence="4" id="KW-0378">Hydrolase</keyword>
<keyword evidence="2" id="KW-0067">ATP-binding</keyword>
<dbReference type="Proteomes" id="UP000000657">
    <property type="component" value="Chromosome"/>
</dbReference>
<dbReference type="SMART" id="SM00382">
    <property type="entry name" value="AAA"/>
    <property type="match status" value="1"/>
</dbReference>
<dbReference type="AlphaFoldDB" id="Q0RJC3"/>
<feature type="domain" description="ABC transporter" evidence="3">
    <location>
        <begin position="5"/>
        <end position="229"/>
    </location>
</feature>
<dbReference type="CDD" id="cd03230">
    <property type="entry name" value="ABC_DR_subfamily_A"/>
    <property type="match status" value="1"/>
</dbReference>
<name>Q0RJC3_FRAAA</name>
<gene>
    <name evidence="4" type="ordered locus">FRAAL3746</name>
</gene>
<keyword evidence="5" id="KW-1185">Reference proteome</keyword>
<dbReference type="HOGENOM" id="CLU_000604_1_2_11"/>
<proteinExistence type="predicted"/>
<evidence type="ECO:0000259" key="3">
    <source>
        <dbReference type="PROSITE" id="PS50893"/>
    </source>
</evidence>
<evidence type="ECO:0000313" key="5">
    <source>
        <dbReference type="Proteomes" id="UP000000657"/>
    </source>
</evidence>
<dbReference type="STRING" id="326424.FRAAL3746"/>
<dbReference type="Pfam" id="PF00005">
    <property type="entry name" value="ABC_tran"/>
    <property type="match status" value="1"/>
</dbReference>
<dbReference type="InterPro" id="IPR003593">
    <property type="entry name" value="AAA+_ATPase"/>
</dbReference>
<dbReference type="OrthoDB" id="9804819at2"/>
<organism evidence="4 5">
    <name type="scientific">Frankia alni (strain DSM 45986 / CECT 9034 / ACN14a)</name>
    <dbReference type="NCBI Taxonomy" id="326424"/>
    <lineage>
        <taxon>Bacteria</taxon>
        <taxon>Bacillati</taxon>
        <taxon>Actinomycetota</taxon>
        <taxon>Actinomycetes</taxon>
        <taxon>Frankiales</taxon>
        <taxon>Frankiaceae</taxon>
        <taxon>Frankia</taxon>
    </lineage>
</organism>
<dbReference type="eggNOG" id="COG1131">
    <property type="taxonomic scope" value="Bacteria"/>
</dbReference>
<dbReference type="PROSITE" id="PS50893">
    <property type="entry name" value="ABC_TRANSPORTER_2"/>
    <property type="match status" value="1"/>
</dbReference>
<dbReference type="PANTHER" id="PTHR43158:SF5">
    <property type="entry name" value="ABC TRANSPORTER, ATP-BINDING PROTEIN"/>
    <property type="match status" value="1"/>
</dbReference>
<dbReference type="PANTHER" id="PTHR43158">
    <property type="entry name" value="SKFA PEPTIDE EXPORT ATP-BINDING PROTEIN SKFE"/>
    <property type="match status" value="1"/>
</dbReference>
<sequence>MTATISVRGLTRRYRHHLALDDVGLTVDGPSITGLVGRNGAGKTTLLRILAAHELPTAGQVRVLGANPIENDAVLRRMVFVREDQSFPDIRVRDALKAASWSHPGWCAELAETLVGEFELPTDRPIKRLSRGMRSALSIVIGLAARAEVTLFDEPYAGLDAVARQLFYDRLLAEYAEHPRTMLLSTHLVDEVAGLLERVVMIDRGRIVLDCAADDIRGGWTMVSGPSAAVQRLVAGRPTRGRRTIASQESVVVAQALDDTDRLRARELRLRVEPLSLQQVVVQASALATEQPTEESRP</sequence>
<keyword evidence="1" id="KW-0547">Nucleotide-binding</keyword>
<dbReference type="EC" id="3.6.3.-" evidence="4"/>
<dbReference type="InterPro" id="IPR027417">
    <property type="entry name" value="P-loop_NTPase"/>
</dbReference>
<evidence type="ECO:0000256" key="1">
    <source>
        <dbReference type="ARBA" id="ARBA00022741"/>
    </source>
</evidence>
<dbReference type="InterPro" id="IPR003439">
    <property type="entry name" value="ABC_transporter-like_ATP-bd"/>
</dbReference>
<dbReference type="SUPFAM" id="SSF52540">
    <property type="entry name" value="P-loop containing nucleoside triphosphate hydrolases"/>
    <property type="match status" value="1"/>
</dbReference>
<protein>
    <submittedName>
        <fullName evidence="4">ABC transporter (ATP-binding protein)</fullName>
        <ecNumber evidence="4">3.6.3.-</ecNumber>
    </submittedName>
</protein>
<dbReference type="EMBL" id="CT573213">
    <property type="protein sequence ID" value="CAJ62389.1"/>
    <property type="molecule type" value="Genomic_DNA"/>
</dbReference>
<dbReference type="GO" id="GO:0005524">
    <property type="term" value="F:ATP binding"/>
    <property type="evidence" value="ECO:0007669"/>
    <property type="project" value="UniProtKB-KW"/>
</dbReference>
<accession>Q0RJC3</accession>
<dbReference type="Gene3D" id="3.40.50.300">
    <property type="entry name" value="P-loop containing nucleotide triphosphate hydrolases"/>
    <property type="match status" value="1"/>
</dbReference>
<reference evidence="4 5" key="1">
    <citation type="journal article" date="2007" name="Genome Res.">
        <title>Genome characteristics of facultatively symbiotic Frankia sp. strains reflect host range and host plant biogeography.</title>
        <authorList>
            <person name="Normand P."/>
            <person name="Lapierre P."/>
            <person name="Tisa L.S."/>
            <person name="Gogarten J.P."/>
            <person name="Alloisio N."/>
            <person name="Bagnarol E."/>
            <person name="Bassi C.A."/>
            <person name="Berry A.M."/>
            <person name="Bickhart D.M."/>
            <person name="Choisne N."/>
            <person name="Couloux A."/>
            <person name="Cournoyer B."/>
            <person name="Cruveiller S."/>
            <person name="Daubin V."/>
            <person name="Demange N."/>
            <person name="Francino M.P."/>
            <person name="Goltsman E."/>
            <person name="Huang Y."/>
            <person name="Kopp O.R."/>
            <person name="Labarre L."/>
            <person name="Lapidus A."/>
            <person name="Lavire C."/>
            <person name="Marechal J."/>
            <person name="Martinez M."/>
            <person name="Mastronunzio J.E."/>
            <person name="Mullin B.C."/>
            <person name="Niemann J."/>
            <person name="Pujic P."/>
            <person name="Rawnsley T."/>
            <person name="Rouy Z."/>
            <person name="Schenowitz C."/>
            <person name="Sellstedt A."/>
            <person name="Tavares F."/>
            <person name="Tomkins J.P."/>
            <person name="Vallenet D."/>
            <person name="Valverde C."/>
            <person name="Wall L.G."/>
            <person name="Wang Y."/>
            <person name="Medigue C."/>
            <person name="Benson D.R."/>
        </authorList>
    </citation>
    <scope>NUCLEOTIDE SEQUENCE [LARGE SCALE GENOMIC DNA]</scope>
    <source>
        <strain evidence="5">DSM 45986 / CECT 9034 / ACN14a</strain>
    </source>
</reference>